<accession>A0A2N9IPW0</accession>
<reference evidence="2" key="1">
    <citation type="submission" date="2018-02" db="EMBL/GenBank/DDBJ databases">
        <authorList>
            <person name="Cohen D.B."/>
            <person name="Kent A.D."/>
        </authorList>
    </citation>
    <scope>NUCLEOTIDE SEQUENCE</scope>
</reference>
<evidence type="ECO:0000256" key="1">
    <source>
        <dbReference type="SAM" id="Phobius"/>
    </source>
</evidence>
<name>A0A2N9IPW0_FAGSY</name>
<dbReference type="AlphaFoldDB" id="A0A2N9IPW0"/>
<organism evidence="2">
    <name type="scientific">Fagus sylvatica</name>
    <name type="common">Beechnut</name>
    <dbReference type="NCBI Taxonomy" id="28930"/>
    <lineage>
        <taxon>Eukaryota</taxon>
        <taxon>Viridiplantae</taxon>
        <taxon>Streptophyta</taxon>
        <taxon>Embryophyta</taxon>
        <taxon>Tracheophyta</taxon>
        <taxon>Spermatophyta</taxon>
        <taxon>Magnoliopsida</taxon>
        <taxon>eudicotyledons</taxon>
        <taxon>Gunneridae</taxon>
        <taxon>Pentapetalae</taxon>
        <taxon>rosids</taxon>
        <taxon>fabids</taxon>
        <taxon>Fagales</taxon>
        <taxon>Fagaceae</taxon>
        <taxon>Fagus</taxon>
    </lineage>
</organism>
<feature type="transmembrane region" description="Helical" evidence="1">
    <location>
        <begin position="12"/>
        <end position="42"/>
    </location>
</feature>
<keyword evidence="1" id="KW-0472">Membrane</keyword>
<sequence length="83" mass="8838">MDVFQSYSHWPLIILVALNGSRGGCFLMVYVFGCFLAAVFHYGGCGFGLFYGSVLVLLGGLFLLSSLIINGTASARVIVVALL</sequence>
<evidence type="ECO:0000313" key="2">
    <source>
        <dbReference type="EMBL" id="SPD26892.1"/>
    </source>
</evidence>
<protein>
    <submittedName>
        <fullName evidence="2">Uncharacterized protein</fullName>
    </submittedName>
</protein>
<keyword evidence="1" id="KW-1133">Transmembrane helix</keyword>
<proteinExistence type="predicted"/>
<keyword evidence="1" id="KW-0812">Transmembrane</keyword>
<gene>
    <name evidence="2" type="ORF">FSB_LOCUS54774</name>
</gene>
<dbReference type="EMBL" id="OIVN01006171">
    <property type="protein sequence ID" value="SPD26892.1"/>
    <property type="molecule type" value="Genomic_DNA"/>
</dbReference>
<feature type="transmembrane region" description="Helical" evidence="1">
    <location>
        <begin position="48"/>
        <end position="69"/>
    </location>
</feature>